<sequence>MNDDEPFTGRRERFVRERASIAVGMTVALLLCAFTIGILFHPWSPKNVYSASATNTISYPLRVSLPRTVVIALDELEELAESDASLAVVVEQQKEALAKQADQESGSVPGNSAQFAKAFGDLDTSASGKPAPQANASGFLEVDYDLATLEPAAETYNRSDGSLTVEKPLYVDGKSSGAATIRIEEGAQILIATSSVARALGEKANALPRRITGALATGTGFIPFYELRGAGVEVAYDPVNDRVSLSLPT</sequence>
<feature type="transmembrane region" description="Helical" evidence="1">
    <location>
        <begin position="21"/>
        <end position="43"/>
    </location>
</feature>
<accession>A0A1Y6EF85</accession>
<dbReference type="EMBL" id="FXWG01000001">
    <property type="protein sequence ID" value="SMQ58823.1"/>
    <property type="molecule type" value="Genomic_DNA"/>
</dbReference>
<organism evidence="2 3">
    <name type="scientific">Altererythrobacter xiamenensis</name>
    <dbReference type="NCBI Taxonomy" id="1316679"/>
    <lineage>
        <taxon>Bacteria</taxon>
        <taxon>Pseudomonadati</taxon>
        <taxon>Pseudomonadota</taxon>
        <taxon>Alphaproteobacteria</taxon>
        <taxon>Sphingomonadales</taxon>
        <taxon>Erythrobacteraceae</taxon>
        <taxon>Altererythrobacter</taxon>
    </lineage>
</organism>
<keyword evidence="1" id="KW-0472">Membrane</keyword>
<keyword evidence="1" id="KW-1133">Transmembrane helix</keyword>
<dbReference type="Proteomes" id="UP000194420">
    <property type="component" value="Unassembled WGS sequence"/>
</dbReference>
<dbReference type="RefSeq" id="WP_143255927.1">
    <property type="nucleotide sequence ID" value="NZ_FXWG01000001.1"/>
</dbReference>
<protein>
    <submittedName>
        <fullName evidence="2">Uncharacterized protein</fullName>
    </submittedName>
</protein>
<evidence type="ECO:0000313" key="2">
    <source>
        <dbReference type="EMBL" id="SMQ58823.1"/>
    </source>
</evidence>
<dbReference type="OrthoDB" id="7428979at2"/>
<keyword evidence="1" id="KW-0812">Transmembrane</keyword>
<reference evidence="3" key="1">
    <citation type="submission" date="2017-04" db="EMBL/GenBank/DDBJ databases">
        <authorList>
            <person name="Varghese N."/>
            <person name="Submissions S."/>
        </authorList>
    </citation>
    <scope>NUCLEOTIDE SEQUENCE [LARGE SCALE GENOMIC DNA]</scope>
</reference>
<gene>
    <name evidence="2" type="ORF">SAMN06297468_0198</name>
</gene>
<proteinExistence type="predicted"/>
<keyword evidence="3" id="KW-1185">Reference proteome</keyword>
<evidence type="ECO:0000256" key="1">
    <source>
        <dbReference type="SAM" id="Phobius"/>
    </source>
</evidence>
<evidence type="ECO:0000313" key="3">
    <source>
        <dbReference type="Proteomes" id="UP000194420"/>
    </source>
</evidence>
<dbReference type="AlphaFoldDB" id="A0A1Y6EF85"/>
<name>A0A1Y6EF85_9SPHN</name>